<dbReference type="Gene3D" id="2.60.200.20">
    <property type="match status" value="1"/>
</dbReference>
<reference evidence="4 5" key="1">
    <citation type="submission" date="2017-04" db="EMBL/GenBank/DDBJ databases">
        <authorList>
            <person name="Afonso C.L."/>
            <person name="Miller P.J."/>
            <person name="Scott M.A."/>
            <person name="Spackman E."/>
            <person name="Goraichik I."/>
            <person name="Dimitrov K.M."/>
            <person name="Suarez D.L."/>
            <person name="Swayne D.E."/>
        </authorList>
    </citation>
    <scope>NUCLEOTIDE SEQUENCE [LARGE SCALE GENOMIC DNA]</scope>
    <source>
        <strain evidence="4 5">DSM 43828</strain>
    </source>
</reference>
<dbReference type="InterPro" id="IPR008984">
    <property type="entry name" value="SMAD_FHA_dom_sf"/>
</dbReference>
<gene>
    <name evidence="4" type="ORF">SAMN05661093_07643</name>
</gene>
<sequence>MASQEFKPQILPGSTRSLASGVPPAPPGTIFALAVDGGFAVPPRKFTLHFGRGKEDVHVPIGINDPYVSRLHGVLVCDGREWWIRNKGKLPIQLPDGAMLLSGNELLIEPGYTPMFIGSSKRRSHLLEVHVVGSRTAGADVEHHSRTKAPDVYDLSLVERLVLTALAQRYLRQERYPQPVSWNQVADDLNRLPDGRHWTPKIAAHTVGAVRERLAEGPDAIPGIRREDGVGEPVGNTLNHNLIQALLRSTTLMPSDLHLLGEDPD</sequence>
<evidence type="ECO:0000256" key="2">
    <source>
        <dbReference type="SAM" id="MobiDB-lite"/>
    </source>
</evidence>
<dbReference type="EMBL" id="FWXV01000008">
    <property type="protein sequence ID" value="SMD22841.1"/>
    <property type="molecule type" value="Genomic_DNA"/>
</dbReference>
<dbReference type="SUPFAM" id="SSF49879">
    <property type="entry name" value="SMAD/FHA domain"/>
    <property type="match status" value="1"/>
</dbReference>
<dbReference type="PROSITE" id="PS50006">
    <property type="entry name" value="FHA_DOMAIN"/>
    <property type="match status" value="1"/>
</dbReference>
<evidence type="ECO:0000313" key="4">
    <source>
        <dbReference type="EMBL" id="SMD22841.1"/>
    </source>
</evidence>
<feature type="domain" description="FHA" evidence="3">
    <location>
        <begin position="48"/>
        <end position="106"/>
    </location>
</feature>
<dbReference type="Proteomes" id="UP000192674">
    <property type="component" value="Unassembled WGS sequence"/>
</dbReference>
<name>A0A1Y5Y307_KIBAR</name>
<proteinExistence type="predicted"/>
<feature type="region of interest" description="Disordered" evidence="2">
    <location>
        <begin position="1"/>
        <end position="21"/>
    </location>
</feature>
<dbReference type="AlphaFoldDB" id="A0A1Y5Y307"/>
<keyword evidence="5" id="KW-1185">Reference proteome</keyword>
<evidence type="ECO:0000259" key="3">
    <source>
        <dbReference type="PROSITE" id="PS50006"/>
    </source>
</evidence>
<keyword evidence="1" id="KW-0597">Phosphoprotein</keyword>
<protein>
    <recommendedName>
        <fullName evidence="3">FHA domain-containing protein</fullName>
    </recommendedName>
</protein>
<dbReference type="RefSeq" id="WP_084431619.1">
    <property type="nucleotide sequence ID" value="NZ_FWXV01000008.1"/>
</dbReference>
<evidence type="ECO:0000313" key="5">
    <source>
        <dbReference type="Proteomes" id="UP000192674"/>
    </source>
</evidence>
<organism evidence="4 5">
    <name type="scientific">Kibdelosporangium aridum</name>
    <dbReference type="NCBI Taxonomy" id="2030"/>
    <lineage>
        <taxon>Bacteria</taxon>
        <taxon>Bacillati</taxon>
        <taxon>Actinomycetota</taxon>
        <taxon>Actinomycetes</taxon>
        <taxon>Pseudonocardiales</taxon>
        <taxon>Pseudonocardiaceae</taxon>
        <taxon>Kibdelosporangium</taxon>
    </lineage>
</organism>
<accession>A0A1Y5Y307</accession>
<dbReference type="InterPro" id="IPR000253">
    <property type="entry name" value="FHA_dom"/>
</dbReference>
<dbReference type="CDD" id="cd00060">
    <property type="entry name" value="FHA"/>
    <property type="match status" value="1"/>
</dbReference>
<evidence type="ECO:0000256" key="1">
    <source>
        <dbReference type="ARBA" id="ARBA00022553"/>
    </source>
</evidence>